<dbReference type="AlphaFoldDB" id="A0A1B1N2D0"/>
<evidence type="ECO:0000256" key="1">
    <source>
        <dbReference type="ARBA" id="ARBA00004236"/>
    </source>
</evidence>
<evidence type="ECO:0000256" key="11">
    <source>
        <dbReference type="SAM" id="MobiDB-lite"/>
    </source>
</evidence>
<evidence type="ECO:0000256" key="9">
    <source>
        <dbReference type="ARBA" id="ARBA00038120"/>
    </source>
</evidence>
<dbReference type="GO" id="GO:0005886">
    <property type="term" value="C:plasma membrane"/>
    <property type="evidence" value="ECO:0007669"/>
    <property type="project" value="UniProtKB-SubCell"/>
</dbReference>
<comment type="subcellular location">
    <subcellularLocation>
        <location evidence="1">Cell membrane</location>
    </subcellularLocation>
</comment>
<dbReference type="InterPro" id="IPR029044">
    <property type="entry name" value="Nucleotide-diphossugar_trans"/>
</dbReference>
<dbReference type="Pfam" id="PF00535">
    <property type="entry name" value="Glycos_transf_2"/>
    <property type="match status" value="1"/>
</dbReference>
<dbReference type="STRING" id="1462996.AWM70_14135"/>
<comment type="pathway">
    <text evidence="8">Carotenoid biosynthesis; staphyloxanthin biosynthesis; staphyloxanthin from farnesyl diphosphate: step 4/5.</text>
</comment>
<sequence length="272" mass="29315">MKRRKVRSKVNPRGSKRKKQMGPAVIACHPEPVVSVIIPVMNEARTLANVIRESSRVHPRTEVIVVANGCRDGSAELARQLGAKVLEFEEPLGHDVPRAEGAKAAQGDVLLFVDGDMAVRTEELKPFVSEILAGGDLALNDYSGPVQAGSIHPVISSKFMLNSLLGRPDLKGASLTAVPHALSRRAVTLIGAASLSNPPVAYTAAVLDGLRVRAVHYVNVGSRNRRRKRPGQKDLLTPLVAGDHLEAACRVLELRGPRGGFPDLGRLRERAR</sequence>
<gene>
    <name evidence="13" type="ORF">AWM70_14135</name>
</gene>
<comment type="function">
    <text evidence="7">Catalyzes the glycosylation of 4,4'-diaponeurosporenoate, i.e. the esterification of glucose at the C1'' position with the carboxyl group of 4,4'-diaponeurosporenic acid, to form glycosyl-4,4'-diaponeurosporenoate. This is a step in the biosynthesis of staphyloxanthin, an orange pigment present in most staphylococci strains.</text>
</comment>
<keyword evidence="6" id="KW-0472">Membrane</keyword>
<accession>A0A1B1N2D0</accession>
<evidence type="ECO:0000256" key="2">
    <source>
        <dbReference type="ARBA" id="ARBA00022475"/>
    </source>
</evidence>
<dbReference type="OrthoDB" id="2902148at2"/>
<dbReference type="PANTHER" id="PTHR43646">
    <property type="entry name" value="GLYCOSYLTRANSFERASE"/>
    <property type="match status" value="1"/>
</dbReference>
<keyword evidence="3" id="KW-0328">Glycosyltransferase</keyword>
<dbReference type="GO" id="GO:0016757">
    <property type="term" value="F:glycosyltransferase activity"/>
    <property type="evidence" value="ECO:0007669"/>
    <property type="project" value="UniProtKB-KW"/>
</dbReference>
<dbReference type="EMBL" id="CP014167">
    <property type="protein sequence ID" value="ANS75594.1"/>
    <property type="molecule type" value="Genomic_DNA"/>
</dbReference>
<organism evidence="13 14">
    <name type="scientific">Paenibacillus yonginensis</name>
    <dbReference type="NCBI Taxonomy" id="1462996"/>
    <lineage>
        <taxon>Bacteria</taxon>
        <taxon>Bacillati</taxon>
        <taxon>Bacillota</taxon>
        <taxon>Bacilli</taxon>
        <taxon>Bacillales</taxon>
        <taxon>Paenibacillaceae</taxon>
        <taxon>Paenibacillus</taxon>
    </lineage>
</organism>
<reference evidence="13 14" key="1">
    <citation type="submission" date="2016-01" db="EMBL/GenBank/DDBJ databases">
        <title>Complete Genome Sequence of Paenibacillus yonginensis DCY84, a novel Plant Growth-Promoting Bacteria with Elicitation of Induced Systemic Resistance.</title>
        <authorList>
            <person name="Kim Y.J."/>
            <person name="Yang D.C."/>
            <person name="Sukweenadhi J."/>
        </authorList>
    </citation>
    <scope>NUCLEOTIDE SEQUENCE [LARGE SCALE GENOMIC DNA]</scope>
    <source>
        <strain evidence="13 14">DCY84</strain>
    </source>
</reference>
<dbReference type="RefSeq" id="WP_068697398.1">
    <property type="nucleotide sequence ID" value="NZ_CP014167.1"/>
</dbReference>
<keyword evidence="5" id="KW-0125">Carotenoid biosynthesis</keyword>
<dbReference type="GO" id="GO:0016117">
    <property type="term" value="P:carotenoid biosynthetic process"/>
    <property type="evidence" value="ECO:0007669"/>
    <property type="project" value="UniProtKB-KW"/>
</dbReference>
<evidence type="ECO:0000256" key="10">
    <source>
        <dbReference type="ARBA" id="ARBA00040345"/>
    </source>
</evidence>
<dbReference type="InterPro" id="IPR001173">
    <property type="entry name" value="Glyco_trans_2-like"/>
</dbReference>
<feature type="region of interest" description="Disordered" evidence="11">
    <location>
        <begin position="1"/>
        <end position="22"/>
    </location>
</feature>
<evidence type="ECO:0000256" key="4">
    <source>
        <dbReference type="ARBA" id="ARBA00022679"/>
    </source>
</evidence>
<dbReference type="Proteomes" id="UP000092573">
    <property type="component" value="Chromosome"/>
</dbReference>
<keyword evidence="4" id="KW-0808">Transferase</keyword>
<dbReference type="KEGG" id="pyg:AWM70_14135"/>
<dbReference type="PANTHER" id="PTHR43646:SF2">
    <property type="entry name" value="GLYCOSYLTRANSFERASE 2-LIKE DOMAIN-CONTAINING PROTEIN"/>
    <property type="match status" value="1"/>
</dbReference>
<dbReference type="SUPFAM" id="SSF53448">
    <property type="entry name" value="Nucleotide-diphospho-sugar transferases"/>
    <property type="match status" value="1"/>
</dbReference>
<evidence type="ECO:0000313" key="14">
    <source>
        <dbReference type="Proteomes" id="UP000092573"/>
    </source>
</evidence>
<evidence type="ECO:0000313" key="13">
    <source>
        <dbReference type="EMBL" id="ANS75594.1"/>
    </source>
</evidence>
<name>A0A1B1N2D0_9BACL</name>
<keyword evidence="2" id="KW-1003">Cell membrane</keyword>
<evidence type="ECO:0000256" key="5">
    <source>
        <dbReference type="ARBA" id="ARBA00022746"/>
    </source>
</evidence>
<evidence type="ECO:0000256" key="3">
    <source>
        <dbReference type="ARBA" id="ARBA00022676"/>
    </source>
</evidence>
<evidence type="ECO:0000256" key="6">
    <source>
        <dbReference type="ARBA" id="ARBA00023136"/>
    </source>
</evidence>
<comment type="similarity">
    <text evidence="9">Belongs to the glycosyltransferase 2 family. CrtQ subfamily.</text>
</comment>
<protein>
    <recommendedName>
        <fullName evidence="10">4,4'-diaponeurosporenoate glycosyltransferase</fullName>
    </recommendedName>
</protein>
<keyword evidence="14" id="KW-1185">Reference proteome</keyword>
<feature type="compositionally biased region" description="Basic residues" evidence="11">
    <location>
        <begin position="1"/>
        <end position="20"/>
    </location>
</feature>
<evidence type="ECO:0000259" key="12">
    <source>
        <dbReference type="Pfam" id="PF00535"/>
    </source>
</evidence>
<dbReference type="Gene3D" id="3.90.550.10">
    <property type="entry name" value="Spore Coat Polysaccharide Biosynthesis Protein SpsA, Chain A"/>
    <property type="match status" value="1"/>
</dbReference>
<evidence type="ECO:0000256" key="7">
    <source>
        <dbReference type="ARBA" id="ARBA00037281"/>
    </source>
</evidence>
<proteinExistence type="inferred from homology"/>
<evidence type="ECO:0000256" key="8">
    <source>
        <dbReference type="ARBA" id="ARBA00037904"/>
    </source>
</evidence>
<feature type="domain" description="Glycosyltransferase 2-like" evidence="12">
    <location>
        <begin position="35"/>
        <end position="136"/>
    </location>
</feature>